<comment type="caution">
    <text evidence="4">The sequence shown here is derived from an EMBL/GenBank/DDBJ whole genome shotgun (WGS) entry which is preliminary data.</text>
</comment>
<dbReference type="InterPro" id="IPR004345">
    <property type="entry name" value="TB2_DP1_HVA22"/>
</dbReference>
<evidence type="ECO:0000313" key="5">
    <source>
        <dbReference type="Proteomes" id="UP000685013"/>
    </source>
</evidence>
<proteinExistence type="inferred from homology"/>
<dbReference type="Pfam" id="PF03134">
    <property type="entry name" value="TB2_DP1_HVA22"/>
    <property type="match status" value="1"/>
</dbReference>
<dbReference type="Proteomes" id="UP000685013">
    <property type="component" value="Chromosome 11"/>
</dbReference>
<sequence>MGIRLPEIILHAKQITHRQIGFEVMKHRPASSDVPKGHFVVYVGEDEEERKRFVVPLSYLKNPLFQELLSKAAEEFGFEHQFEMRTHLPPKWIIVALLTVLEKVGDPLISWLPLYNEAKLAFFVYLWHPKTKGAASMFDFVLRPFIAKHEAKIDHYLVELSLKTADITTLFWHKTTSCSETTLLDLLHNVSSLPTSQTRRNQNLKDETELAAAEATEPVSAMENRVADDSNNKVSFNELSSKPKRRKRRFSSLFCAK</sequence>
<dbReference type="PANTHER" id="PTHR12300:SF117">
    <property type="entry name" value="LP05237P-RELATED"/>
    <property type="match status" value="1"/>
</dbReference>
<name>A0AAV6MY83_9ROSI</name>
<dbReference type="InterPro" id="IPR003676">
    <property type="entry name" value="SAUR_fam"/>
</dbReference>
<evidence type="ECO:0000256" key="2">
    <source>
        <dbReference type="RuleBase" id="RU362006"/>
    </source>
</evidence>
<gene>
    <name evidence="4" type="primary">HVA22I</name>
    <name evidence="4" type="ORF">SDJN03_17554</name>
</gene>
<comment type="similarity">
    <text evidence="1">Belongs to the ARG7 family.</text>
</comment>
<reference evidence="4 5" key="1">
    <citation type="journal article" date="2021" name="Hortic Res">
        <title>The domestication of Cucurbita argyrosperma as revealed by the genome of its wild relative.</title>
        <authorList>
            <person name="Barrera-Redondo J."/>
            <person name="Sanchez-de la Vega G."/>
            <person name="Aguirre-Liguori J.A."/>
            <person name="Castellanos-Morales G."/>
            <person name="Gutierrez-Guerrero Y.T."/>
            <person name="Aguirre-Dugua X."/>
            <person name="Aguirre-Planter E."/>
            <person name="Tenaillon M.I."/>
            <person name="Lira-Saade R."/>
            <person name="Eguiarte L.E."/>
        </authorList>
    </citation>
    <scope>NUCLEOTIDE SEQUENCE [LARGE SCALE GENOMIC DNA]</scope>
    <source>
        <strain evidence="4">JBR-2021</strain>
    </source>
</reference>
<dbReference type="GO" id="GO:0009733">
    <property type="term" value="P:response to auxin"/>
    <property type="evidence" value="ECO:0007669"/>
    <property type="project" value="InterPro"/>
</dbReference>
<protein>
    <recommendedName>
        <fullName evidence="2">HVA22-like protein</fullName>
    </recommendedName>
</protein>
<evidence type="ECO:0000313" key="4">
    <source>
        <dbReference type="EMBL" id="KAG6588989.1"/>
    </source>
</evidence>
<feature type="non-terminal residue" evidence="4">
    <location>
        <position position="1"/>
    </location>
</feature>
<comment type="similarity">
    <text evidence="2">Belongs to the DP1 family.</text>
</comment>
<dbReference type="GO" id="GO:0016020">
    <property type="term" value="C:membrane"/>
    <property type="evidence" value="ECO:0007669"/>
    <property type="project" value="UniProtKB-SubCell"/>
</dbReference>
<evidence type="ECO:0000256" key="1">
    <source>
        <dbReference type="ARBA" id="ARBA00006974"/>
    </source>
</evidence>
<evidence type="ECO:0000256" key="3">
    <source>
        <dbReference type="SAM" id="MobiDB-lite"/>
    </source>
</evidence>
<organism evidence="4 5">
    <name type="scientific">Cucurbita argyrosperma subsp. sororia</name>
    <dbReference type="NCBI Taxonomy" id="37648"/>
    <lineage>
        <taxon>Eukaryota</taxon>
        <taxon>Viridiplantae</taxon>
        <taxon>Streptophyta</taxon>
        <taxon>Embryophyta</taxon>
        <taxon>Tracheophyta</taxon>
        <taxon>Spermatophyta</taxon>
        <taxon>Magnoliopsida</taxon>
        <taxon>eudicotyledons</taxon>
        <taxon>Gunneridae</taxon>
        <taxon>Pentapetalae</taxon>
        <taxon>rosids</taxon>
        <taxon>fabids</taxon>
        <taxon>Cucurbitales</taxon>
        <taxon>Cucurbitaceae</taxon>
        <taxon>Cucurbiteae</taxon>
        <taxon>Cucurbita</taxon>
    </lineage>
</organism>
<dbReference type="AlphaFoldDB" id="A0AAV6MY83"/>
<dbReference type="Pfam" id="PF02519">
    <property type="entry name" value="Auxin_inducible"/>
    <property type="match status" value="1"/>
</dbReference>
<accession>A0AAV6MY83</accession>
<dbReference type="PANTHER" id="PTHR12300">
    <property type="entry name" value="HVA22-LIKE PROTEINS"/>
    <property type="match status" value="1"/>
</dbReference>
<comment type="subcellular location">
    <subcellularLocation>
        <location evidence="2">Membrane</location>
        <topology evidence="2">Multi-pass membrane protein</topology>
    </subcellularLocation>
</comment>
<dbReference type="EMBL" id="JAGKQH010000011">
    <property type="protein sequence ID" value="KAG6588989.1"/>
    <property type="molecule type" value="Genomic_DNA"/>
</dbReference>
<feature type="region of interest" description="Disordered" evidence="3">
    <location>
        <begin position="214"/>
        <end position="257"/>
    </location>
</feature>
<keyword evidence="5" id="KW-1185">Reference proteome</keyword>